<feature type="domain" description="Sigma-54 factor interaction" evidence="6">
    <location>
        <begin position="271"/>
        <end position="501"/>
    </location>
</feature>
<dbReference type="InterPro" id="IPR025662">
    <property type="entry name" value="Sigma_54_int_dom_ATP-bd_1"/>
</dbReference>
<dbReference type="GO" id="GO:0006355">
    <property type="term" value="P:regulation of DNA-templated transcription"/>
    <property type="evidence" value="ECO:0007669"/>
    <property type="project" value="InterPro"/>
</dbReference>
<evidence type="ECO:0000313" key="10">
    <source>
        <dbReference type="Proteomes" id="UP000011724"/>
    </source>
</evidence>
<dbReference type="InterPro" id="IPR030828">
    <property type="entry name" value="HTH_TyrR"/>
</dbReference>
<dbReference type="InterPro" id="IPR000014">
    <property type="entry name" value="PAS"/>
</dbReference>
<keyword evidence="2" id="KW-0058">Aromatic hydrocarbons catabolism</keyword>
<dbReference type="HOGENOM" id="CLU_000445_8_1_7"/>
<feature type="domain" description="PAS" evidence="7">
    <location>
        <begin position="126"/>
        <end position="172"/>
    </location>
</feature>
<evidence type="ECO:0000259" key="8">
    <source>
        <dbReference type="PROSITE" id="PS50113"/>
    </source>
</evidence>
<gene>
    <name evidence="9" type="ordered locus">BN4_20147</name>
</gene>
<dbReference type="PROSITE" id="PS50045">
    <property type="entry name" value="SIGMA54_INTERACT_4"/>
    <property type="match status" value="1"/>
</dbReference>
<dbReference type="InterPro" id="IPR035965">
    <property type="entry name" value="PAS-like_dom_sf"/>
</dbReference>
<dbReference type="GO" id="GO:0005524">
    <property type="term" value="F:ATP binding"/>
    <property type="evidence" value="ECO:0007669"/>
    <property type="project" value="UniProtKB-KW"/>
</dbReference>
<organism evidence="9 10">
    <name type="scientific">Pseudodesulfovibrio piezophilus (strain DSM 21447 / JCM 15486 / C1TLV30)</name>
    <name type="common">Desulfovibrio piezophilus</name>
    <dbReference type="NCBI Taxonomy" id="1322246"/>
    <lineage>
        <taxon>Bacteria</taxon>
        <taxon>Pseudomonadati</taxon>
        <taxon>Thermodesulfobacteriota</taxon>
        <taxon>Desulfovibrionia</taxon>
        <taxon>Desulfovibrionales</taxon>
        <taxon>Desulfovibrionaceae</taxon>
    </lineage>
</organism>
<dbReference type="RefSeq" id="WP_015416251.1">
    <property type="nucleotide sequence ID" value="NC_020409.1"/>
</dbReference>
<proteinExistence type="predicted"/>
<dbReference type="SUPFAM" id="SSF55785">
    <property type="entry name" value="PYP-like sensor domain (PAS domain)"/>
    <property type="match status" value="2"/>
</dbReference>
<dbReference type="SMART" id="SM00091">
    <property type="entry name" value="PAS"/>
    <property type="match status" value="2"/>
</dbReference>
<dbReference type="SMART" id="SM00382">
    <property type="entry name" value="AAA"/>
    <property type="match status" value="1"/>
</dbReference>
<keyword evidence="5" id="KW-0175">Coiled coil</keyword>
<dbReference type="CDD" id="cd00009">
    <property type="entry name" value="AAA"/>
    <property type="match status" value="1"/>
</dbReference>
<dbReference type="BioCyc" id="DPIE1322246:BN4_RS14965-MONOMER"/>
<dbReference type="InterPro" id="IPR009057">
    <property type="entry name" value="Homeodomain-like_sf"/>
</dbReference>
<dbReference type="Gene3D" id="1.10.8.60">
    <property type="match status" value="1"/>
</dbReference>
<dbReference type="OrthoDB" id="9763792at2"/>
<dbReference type="SUPFAM" id="SSF46689">
    <property type="entry name" value="Homeodomain-like"/>
    <property type="match status" value="1"/>
</dbReference>
<dbReference type="STRING" id="1322246.BN4_20147"/>
<evidence type="ECO:0000256" key="4">
    <source>
        <dbReference type="ARBA" id="ARBA00029500"/>
    </source>
</evidence>
<feature type="domain" description="PAC" evidence="8">
    <location>
        <begin position="193"/>
        <end position="246"/>
    </location>
</feature>
<name>M1WSH8_PSEP2</name>
<evidence type="ECO:0000256" key="2">
    <source>
        <dbReference type="ARBA" id="ARBA00022797"/>
    </source>
</evidence>
<dbReference type="InterPro" id="IPR002078">
    <property type="entry name" value="Sigma_54_int"/>
</dbReference>
<dbReference type="PROSITE" id="PS50113">
    <property type="entry name" value="PAC"/>
    <property type="match status" value="1"/>
</dbReference>
<keyword evidence="10" id="KW-1185">Reference proteome</keyword>
<dbReference type="FunFam" id="3.40.50.300:FF:000006">
    <property type="entry name" value="DNA-binding transcriptional regulator NtrC"/>
    <property type="match status" value="1"/>
</dbReference>
<dbReference type="Pfam" id="PF13426">
    <property type="entry name" value="PAS_9"/>
    <property type="match status" value="1"/>
</dbReference>
<dbReference type="InterPro" id="IPR027417">
    <property type="entry name" value="P-loop_NTPase"/>
</dbReference>
<dbReference type="Gene3D" id="3.40.50.300">
    <property type="entry name" value="P-loop containing nucleotide triphosphate hydrolases"/>
    <property type="match status" value="1"/>
</dbReference>
<dbReference type="Pfam" id="PF18024">
    <property type="entry name" value="HTH_50"/>
    <property type="match status" value="1"/>
</dbReference>
<protein>
    <recommendedName>
        <fullName evidence="4">HTH-type transcriptional regulatory protein TyrR</fullName>
    </recommendedName>
</protein>
<dbReference type="GO" id="GO:0003677">
    <property type="term" value="F:DNA binding"/>
    <property type="evidence" value="ECO:0007669"/>
    <property type="project" value="UniProtKB-KW"/>
</dbReference>
<dbReference type="PANTHER" id="PTHR32071">
    <property type="entry name" value="TRANSCRIPTIONAL REGULATORY PROTEIN"/>
    <property type="match status" value="1"/>
</dbReference>
<dbReference type="eggNOG" id="COG3829">
    <property type="taxonomic scope" value="Bacteria"/>
</dbReference>
<dbReference type="KEGG" id="dpi:BN4_20147"/>
<dbReference type="Pfam" id="PF00158">
    <property type="entry name" value="Sigma54_activat"/>
    <property type="match status" value="1"/>
</dbReference>
<dbReference type="CDD" id="cd00130">
    <property type="entry name" value="PAS"/>
    <property type="match status" value="1"/>
</dbReference>
<accession>M1WSH8</accession>
<dbReference type="Pfam" id="PF13188">
    <property type="entry name" value="PAS_8"/>
    <property type="match status" value="1"/>
</dbReference>
<dbReference type="Gene3D" id="1.10.10.60">
    <property type="entry name" value="Homeodomain-like"/>
    <property type="match status" value="1"/>
</dbReference>
<dbReference type="PROSITE" id="PS50112">
    <property type="entry name" value="PAS"/>
    <property type="match status" value="1"/>
</dbReference>
<evidence type="ECO:0000256" key="3">
    <source>
        <dbReference type="ARBA" id="ARBA00022840"/>
    </source>
</evidence>
<dbReference type="SUPFAM" id="SSF52540">
    <property type="entry name" value="P-loop containing nucleoside triphosphate hydrolases"/>
    <property type="match status" value="1"/>
</dbReference>
<dbReference type="PATRIC" id="fig|879567.3.peg.3206"/>
<evidence type="ECO:0000256" key="1">
    <source>
        <dbReference type="ARBA" id="ARBA00022741"/>
    </source>
</evidence>
<dbReference type="InterPro" id="IPR058031">
    <property type="entry name" value="AAA_lid_NorR"/>
</dbReference>
<evidence type="ECO:0000259" key="6">
    <source>
        <dbReference type="PROSITE" id="PS50045"/>
    </source>
</evidence>
<feature type="coiled-coil region" evidence="5">
    <location>
        <begin position="230"/>
        <end position="264"/>
    </location>
</feature>
<dbReference type="PANTHER" id="PTHR32071:SF57">
    <property type="entry name" value="C4-DICARBOXYLATE TRANSPORT TRANSCRIPTIONAL REGULATORY PROTEIN DCTD"/>
    <property type="match status" value="1"/>
</dbReference>
<dbReference type="InterPro" id="IPR003593">
    <property type="entry name" value="AAA+_ATPase"/>
</dbReference>
<evidence type="ECO:0000313" key="9">
    <source>
        <dbReference type="EMBL" id="CCH50209.1"/>
    </source>
</evidence>
<keyword evidence="3" id="KW-0067">ATP-binding</keyword>
<dbReference type="Gene3D" id="3.30.450.20">
    <property type="entry name" value="PAS domain"/>
    <property type="match status" value="2"/>
</dbReference>
<dbReference type="NCBIfam" id="TIGR00229">
    <property type="entry name" value="sensory_box"/>
    <property type="match status" value="1"/>
</dbReference>
<reference evidence="10" key="2">
    <citation type="journal article" date="2013" name="Stand. Genomic Sci.">
        <title>Complete genome sequence of Desulfocapsa sulfexigens, a marine deltaproteobacterium specialized in disproportionating inorganic sulfur compounds.</title>
        <authorList>
            <person name="Finster K.W."/>
            <person name="Kjeldsen K.U."/>
            <person name="Kube M."/>
            <person name="Reinhardt R."/>
            <person name="Mussmann M."/>
            <person name="Amann R."/>
            <person name="Schreiber L."/>
        </authorList>
    </citation>
    <scope>NUCLEOTIDE SEQUENCE [LARGE SCALE GENOMIC DNA]</scope>
    <source>
        <strain evidence="10">DSM 10523 / SB164P1</strain>
    </source>
</reference>
<dbReference type="PROSITE" id="PS00675">
    <property type="entry name" value="SIGMA54_INTERACT_1"/>
    <property type="match status" value="1"/>
</dbReference>
<dbReference type="InterPro" id="IPR000700">
    <property type="entry name" value="PAS-assoc_C"/>
</dbReference>
<dbReference type="Pfam" id="PF25601">
    <property type="entry name" value="AAA_lid_14"/>
    <property type="match status" value="1"/>
</dbReference>
<dbReference type="Proteomes" id="UP000011724">
    <property type="component" value="Chromosome"/>
</dbReference>
<sequence length="583" mass="65091">MTINVNLFAILDAVSYAVVAVDLDCRVIYLNKPATQFLQARGRAEAEYIGHDSETLLPLATPKVREALIGNEFKHGEGRIVAKGKELFYEITPLMIEERLAGAVISLQRPERYEELACNLVTYQNMARQLQTIFQSSSDGIWVTDGNGTILDINKASKRLNAIDGSTLIGKNVKVMLDDGIIDDAVTLHVMETGQQHTIIQHIKSTGKQLLVTGTPAFDDHGNLFLVVVNERDITDLNMLRENLEQARRLQAKVREELDDLTMLEFRHGGVVAESKSMRQVLSTCLRLSKLEATTLLLLGESGTGKGLLAKFIHKSGPNKQKPFISVNCAALPDSLFEAELFGYQKGAFTGAVETGRVGLIELAEDGTLFLDEVGETPLASQAKLLKCLDEREYFPLGASKPKQLKCNIIAATNRDLDAMVLSKRFRKDLLYRLNTFTVSIPPLRERPEDLFELVAMILRQCNTKYSTDKRITPKLFDQLQRYPFPGNVRELKGLIRKGVVMSDEPILDEFLFDLLKTDSSIPKETENITLPQAIDSVERKMLAKVRTFCSGTREMASYLGVSQPTVVRKLKKHGIRPPKENA</sequence>
<reference evidence="9 10" key="1">
    <citation type="journal article" date="2013" name="PLoS ONE">
        <title>The first genomic and proteomic characterization of a deep-sea sulfate reducer: insights into the piezophilic lifestyle of Desulfovibrio piezophilus.</title>
        <authorList>
            <person name="Pradel N."/>
            <person name="Ji B."/>
            <person name="Gimenez G."/>
            <person name="Talla E."/>
            <person name="Lenoble P."/>
            <person name="Garel M."/>
            <person name="Tamburini C."/>
            <person name="Fourquet P."/>
            <person name="Lebrun R."/>
            <person name="Bertin P."/>
            <person name="Denis Y."/>
            <person name="Pophillat M."/>
            <person name="Barbe V."/>
            <person name="Ollivier B."/>
            <person name="Dolla A."/>
        </authorList>
    </citation>
    <scope>NUCLEOTIDE SEQUENCE [LARGE SCALE GENOMIC DNA]</scope>
    <source>
        <strain evidence="10">DSM 10523 / SB164P1</strain>
    </source>
</reference>
<keyword evidence="1" id="KW-0547">Nucleotide-binding</keyword>
<evidence type="ECO:0000259" key="7">
    <source>
        <dbReference type="PROSITE" id="PS50112"/>
    </source>
</evidence>
<dbReference type="EMBL" id="FO203427">
    <property type="protein sequence ID" value="CCH50209.1"/>
    <property type="molecule type" value="Genomic_DNA"/>
</dbReference>
<evidence type="ECO:0000256" key="5">
    <source>
        <dbReference type="SAM" id="Coils"/>
    </source>
</evidence>
<dbReference type="AlphaFoldDB" id="M1WSH8"/>